<dbReference type="EMBL" id="BTRK01000004">
    <property type="protein sequence ID" value="GMR49290.1"/>
    <property type="molecule type" value="Genomic_DNA"/>
</dbReference>
<gene>
    <name evidence="2" type="ORF">PMAYCL1PPCAC_19485</name>
</gene>
<reference evidence="3" key="1">
    <citation type="submission" date="2022-10" db="EMBL/GenBank/DDBJ databases">
        <title>Genome assembly of Pristionchus species.</title>
        <authorList>
            <person name="Yoshida K."/>
            <person name="Sommer R.J."/>
        </authorList>
    </citation>
    <scope>NUCLEOTIDE SEQUENCE [LARGE SCALE GENOMIC DNA]</scope>
    <source>
        <strain evidence="3">RS5460</strain>
    </source>
</reference>
<keyword evidence="1" id="KW-0472">Membrane</keyword>
<dbReference type="AlphaFoldDB" id="A0AAN5I2N8"/>
<protein>
    <submittedName>
        <fullName evidence="2">Uncharacterized protein</fullName>
    </submittedName>
</protein>
<feature type="non-terminal residue" evidence="2">
    <location>
        <position position="196"/>
    </location>
</feature>
<feature type="non-terminal residue" evidence="2">
    <location>
        <position position="1"/>
    </location>
</feature>
<proteinExistence type="predicted"/>
<comment type="caution">
    <text evidence="2">The sequence shown here is derived from an EMBL/GenBank/DDBJ whole genome shotgun (WGS) entry which is preliminary data.</text>
</comment>
<evidence type="ECO:0000313" key="2">
    <source>
        <dbReference type="EMBL" id="GMR49290.1"/>
    </source>
</evidence>
<keyword evidence="3" id="KW-1185">Reference proteome</keyword>
<keyword evidence="1" id="KW-0812">Transmembrane</keyword>
<accession>A0AAN5I2N8</accession>
<organism evidence="2 3">
    <name type="scientific">Pristionchus mayeri</name>
    <dbReference type="NCBI Taxonomy" id="1317129"/>
    <lineage>
        <taxon>Eukaryota</taxon>
        <taxon>Metazoa</taxon>
        <taxon>Ecdysozoa</taxon>
        <taxon>Nematoda</taxon>
        <taxon>Chromadorea</taxon>
        <taxon>Rhabditida</taxon>
        <taxon>Rhabditina</taxon>
        <taxon>Diplogasteromorpha</taxon>
        <taxon>Diplogasteroidea</taxon>
        <taxon>Neodiplogasteridae</taxon>
        <taxon>Pristionchus</taxon>
    </lineage>
</organism>
<dbReference type="InterPro" id="IPR040128">
    <property type="entry name" value="T25E4.2-like"/>
</dbReference>
<feature type="transmembrane region" description="Helical" evidence="1">
    <location>
        <begin position="175"/>
        <end position="195"/>
    </location>
</feature>
<evidence type="ECO:0000256" key="1">
    <source>
        <dbReference type="SAM" id="Phobius"/>
    </source>
</evidence>
<sequence length="196" mass="22833">STLVSDQVKGYDINSFSKLLDKLELEDNKALTWPLFRINVYCKNNQCARWNNLKSQRTVSLPEKTDEYYKKISDGSKFVGFTNIGSELLRGQVLVYSRRERLIFIADRSFCRQPFAFMISKKRKDLVEKFNRAVAMTASVYPRIMTRYLSPYGVYSNQIQHMEVSQLKLSNFESVWQFFAVCTAIIICVFITEVVV</sequence>
<dbReference type="PANTHER" id="PTHR22714:SF8">
    <property type="entry name" value="PROTEIN CBG02446"/>
    <property type="match status" value="1"/>
</dbReference>
<evidence type="ECO:0000313" key="3">
    <source>
        <dbReference type="Proteomes" id="UP001328107"/>
    </source>
</evidence>
<dbReference type="Proteomes" id="UP001328107">
    <property type="component" value="Unassembled WGS sequence"/>
</dbReference>
<keyword evidence="1" id="KW-1133">Transmembrane helix</keyword>
<name>A0AAN5I2N8_9BILA</name>
<dbReference type="PANTHER" id="PTHR22714">
    <property type="entry name" value="PROTEIN CBG02446-RELATED"/>
    <property type="match status" value="1"/>
</dbReference>